<keyword evidence="1" id="KW-0812">Transmembrane</keyword>
<feature type="transmembrane region" description="Helical" evidence="1">
    <location>
        <begin position="20"/>
        <end position="41"/>
    </location>
</feature>
<evidence type="ECO:0000313" key="3">
    <source>
        <dbReference type="Proteomes" id="UP000823882"/>
    </source>
</evidence>
<organism evidence="2 3">
    <name type="scientific">Candidatus Intestinimonas pullistercoris</name>
    <dbReference type="NCBI Taxonomy" id="2838623"/>
    <lineage>
        <taxon>Bacteria</taxon>
        <taxon>Bacillati</taxon>
        <taxon>Bacillota</taxon>
        <taxon>Clostridia</taxon>
        <taxon>Eubacteriales</taxon>
        <taxon>Intestinimonas</taxon>
    </lineage>
</organism>
<name>A0A9D2T0K1_9FIRM</name>
<evidence type="ECO:0000313" key="2">
    <source>
        <dbReference type="EMBL" id="HJC40951.1"/>
    </source>
</evidence>
<reference evidence="2" key="1">
    <citation type="journal article" date="2021" name="PeerJ">
        <title>Extensive microbial diversity within the chicken gut microbiome revealed by metagenomics and culture.</title>
        <authorList>
            <person name="Gilroy R."/>
            <person name="Ravi A."/>
            <person name="Getino M."/>
            <person name="Pursley I."/>
            <person name="Horton D.L."/>
            <person name="Alikhan N.F."/>
            <person name="Baker D."/>
            <person name="Gharbi K."/>
            <person name="Hall N."/>
            <person name="Watson M."/>
            <person name="Adriaenssens E.M."/>
            <person name="Foster-Nyarko E."/>
            <person name="Jarju S."/>
            <person name="Secka A."/>
            <person name="Antonio M."/>
            <person name="Oren A."/>
            <person name="Chaudhuri R.R."/>
            <person name="La Ragione R."/>
            <person name="Hildebrand F."/>
            <person name="Pallen M.J."/>
        </authorList>
    </citation>
    <scope>NUCLEOTIDE SEQUENCE</scope>
    <source>
        <strain evidence="2">CHK186-1790</strain>
    </source>
</reference>
<dbReference type="EMBL" id="DWWJ01000094">
    <property type="protein sequence ID" value="HJC40951.1"/>
    <property type="molecule type" value="Genomic_DNA"/>
</dbReference>
<accession>A0A9D2T0K1</accession>
<sequence length="155" mass="17600">MGDTLSEFTALMEMFGTSVLQPSAVLGIAVMVILFILEVRWSRSHPPHSRRVEKAMALGHVVTAKRIKYWDDGVTPDEKTTSHYHATYTYEVSGKQYQYKYLERAVPPLQMQLYYLDHPGRAFRGKEKRSGFAQVFFLLFPIAAGVAVMLLLGVK</sequence>
<dbReference type="Proteomes" id="UP000823882">
    <property type="component" value="Unassembled WGS sequence"/>
</dbReference>
<proteinExistence type="predicted"/>
<keyword evidence="1" id="KW-0472">Membrane</keyword>
<protein>
    <submittedName>
        <fullName evidence="2">Uncharacterized protein</fullName>
    </submittedName>
</protein>
<feature type="transmembrane region" description="Helical" evidence="1">
    <location>
        <begin position="131"/>
        <end position="154"/>
    </location>
</feature>
<evidence type="ECO:0000256" key="1">
    <source>
        <dbReference type="SAM" id="Phobius"/>
    </source>
</evidence>
<keyword evidence="1" id="KW-1133">Transmembrane helix</keyword>
<comment type="caution">
    <text evidence="2">The sequence shown here is derived from an EMBL/GenBank/DDBJ whole genome shotgun (WGS) entry which is preliminary data.</text>
</comment>
<reference evidence="2" key="2">
    <citation type="submission" date="2021-04" db="EMBL/GenBank/DDBJ databases">
        <authorList>
            <person name="Gilroy R."/>
        </authorList>
    </citation>
    <scope>NUCLEOTIDE SEQUENCE</scope>
    <source>
        <strain evidence="2">CHK186-1790</strain>
    </source>
</reference>
<dbReference type="AlphaFoldDB" id="A0A9D2T0K1"/>
<gene>
    <name evidence="2" type="ORF">H9701_05300</name>
</gene>